<evidence type="ECO:0000259" key="1">
    <source>
        <dbReference type="PROSITE" id="PS50112"/>
    </source>
</evidence>
<dbReference type="InterPro" id="IPR052155">
    <property type="entry name" value="Biofilm_reg_signaling"/>
</dbReference>
<dbReference type="SUPFAM" id="SSF55785">
    <property type="entry name" value="PYP-like sensor domain (PAS domain)"/>
    <property type="match status" value="3"/>
</dbReference>
<evidence type="ECO:0000313" key="5">
    <source>
        <dbReference type="Proteomes" id="UP001528672"/>
    </source>
</evidence>
<dbReference type="SMART" id="SM00091">
    <property type="entry name" value="PAS"/>
    <property type="match status" value="3"/>
</dbReference>
<dbReference type="EMBL" id="JAQSIO010000006">
    <property type="protein sequence ID" value="MDD0816218.1"/>
    <property type="molecule type" value="Genomic_DNA"/>
</dbReference>
<evidence type="ECO:0000259" key="2">
    <source>
        <dbReference type="PROSITE" id="PS50113"/>
    </source>
</evidence>
<name>A0ABT5MI11_9BURK</name>
<dbReference type="InterPro" id="IPR029787">
    <property type="entry name" value="Nucleotide_cyclase"/>
</dbReference>
<dbReference type="NCBIfam" id="TIGR00229">
    <property type="entry name" value="sensory_box"/>
    <property type="match status" value="3"/>
</dbReference>
<dbReference type="SMART" id="SM00267">
    <property type="entry name" value="GGDEF"/>
    <property type="match status" value="1"/>
</dbReference>
<dbReference type="InterPro" id="IPR013767">
    <property type="entry name" value="PAS_fold"/>
</dbReference>
<dbReference type="Gene3D" id="3.30.450.20">
    <property type="entry name" value="PAS domain"/>
    <property type="match status" value="3"/>
</dbReference>
<dbReference type="InterPro" id="IPR013656">
    <property type="entry name" value="PAS_4"/>
</dbReference>
<dbReference type="RefSeq" id="WP_273927909.1">
    <property type="nucleotide sequence ID" value="NZ_JAQSIO010000006.1"/>
</dbReference>
<comment type="caution">
    <text evidence="4">The sequence shown here is derived from an EMBL/GenBank/DDBJ whole genome shotgun (WGS) entry which is preliminary data.</text>
</comment>
<dbReference type="InterPro" id="IPR035965">
    <property type="entry name" value="PAS-like_dom_sf"/>
</dbReference>
<dbReference type="Pfam" id="PF08448">
    <property type="entry name" value="PAS_4"/>
    <property type="match status" value="1"/>
</dbReference>
<organism evidence="4 5">
    <name type="scientific">Curvibacter microcysteis</name>
    <dbReference type="NCBI Taxonomy" id="3026419"/>
    <lineage>
        <taxon>Bacteria</taxon>
        <taxon>Pseudomonadati</taxon>
        <taxon>Pseudomonadota</taxon>
        <taxon>Betaproteobacteria</taxon>
        <taxon>Burkholderiales</taxon>
        <taxon>Comamonadaceae</taxon>
        <taxon>Curvibacter</taxon>
    </lineage>
</organism>
<dbReference type="InterPro" id="IPR000700">
    <property type="entry name" value="PAS-assoc_C"/>
</dbReference>
<dbReference type="InterPro" id="IPR029016">
    <property type="entry name" value="GAF-like_dom_sf"/>
</dbReference>
<gene>
    <name evidence="4" type="ORF">PSQ39_16380</name>
</gene>
<evidence type="ECO:0000259" key="3">
    <source>
        <dbReference type="PROSITE" id="PS50887"/>
    </source>
</evidence>
<dbReference type="SUPFAM" id="SSF55781">
    <property type="entry name" value="GAF domain-like"/>
    <property type="match status" value="1"/>
</dbReference>
<dbReference type="PROSITE" id="PS50112">
    <property type="entry name" value="PAS"/>
    <property type="match status" value="1"/>
</dbReference>
<feature type="domain" description="PAC" evidence="2">
    <location>
        <begin position="246"/>
        <end position="301"/>
    </location>
</feature>
<dbReference type="Pfam" id="PF01590">
    <property type="entry name" value="GAF"/>
    <property type="match status" value="1"/>
</dbReference>
<proteinExistence type="predicted"/>
<feature type="domain" description="PAC" evidence="2">
    <location>
        <begin position="419"/>
        <end position="469"/>
    </location>
</feature>
<dbReference type="InterPro" id="IPR000014">
    <property type="entry name" value="PAS"/>
</dbReference>
<accession>A0ABT5MI11</accession>
<dbReference type="CDD" id="cd00130">
    <property type="entry name" value="PAS"/>
    <property type="match status" value="3"/>
</dbReference>
<dbReference type="Gene3D" id="3.30.70.270">
    <property type="match status" value="1"/>
</dbReference>
<dbReference type="SMART" id="SM00065">
    <property type="entry name" value="GAF"/>
    <property type="match status" value="1"/>
</dbReference>
<dbReference type="PANTHER" id="PTHR44757:SF2">
    <property type="entry name" value="BIOFILM ARCHITECTURE MAINTENANCE PROTEIN MBAA"/>
    <property type="match status" value="1"/>
</dbReference>
<dbReference type="CDD" id="cd01949">
    <property type="entry name" value="GGDEF"/>
    <property type="match status" value="1"/>
</dbReference>
<dbReference type="PANTHER" id="PTHR44757">
    <property type="entry name" value="DIGUANYLATE CYCLASE DGCP"/>
    <property type="match status" value="1"/>
</dbReference>
<feature type="domain" description="PAS" evidence="1">
    <location>
        <begin position="341"/>
        <end position="394"/>
    </location>
</feature>
<sequence length="765" mass="84407">MQFPGLPANEVLRLQAVEVMAPLLSQVPPELDRLSRLAARHFKVPLAGVTLIGKEVQRVCALHGAGVAVLEVPREVSFCGHAILGAQTLVVPDARLDPRFAGNPLVTAPDGIVFYAGCPVRSSQGYALGALCLIDRQPRQLTPQDLEDLREFADLVEQYFWGVEASLRAQRSQAQFELIFNQAAVGMALVTPDWRWSRVNPQMERLLARPAADLLGASLSQVLYETNPSQVLGDLQGLLQSAQPTQTRELLCRRPDGSLVWFLVGVSCLPPSWEEASDPGLHILVATDITARKVSEQALAVLQQELEHRVHERTQELSQTNARLSLEVAQREAAQQALLQEKEHFRATLANASDAFIEVDEQGWVTDWNQAATQTFGWTATEAVGRALQDLVVPAGHRQGHRLGFAQFRSSALRPPGKHRFEVLAQHRDGRLFPVELSLSENQLGARVRVNAFLHDISARKAVERELLTSRARLRLLADNLPALIAYVDEHLVYQFNNLAYEHWFGLPVDQIVGQSVERVLHSAFFKPDRDYLRRAQAGESVTFDSRISTARGEIRVHTAFVPDTAMEGPPFGFYILAHDVTEQYQLQQRLAHEASHDPLTGLPNRRAFLQRLVEALARARRQHSGLALMFLDVDSFKQYNDTHGHEFGDAVLRHFARTLQAVVRETDGVARLAGDEFTIILEGLSQPSEHARLVASKLIEQLAQPVSLGGHRIQLAASIGVAVTDGGVSAEGEPALSAEILLSRADAAMYRAKAAGKGQFVIAG</sequence>
<keyword evidence="5" id="KW-1185">Reference proteome</keyword>
<dbReference type="SUPFAM" id="SSF55073">
    <property type="entry name" value="Nucleotide cyclase"/>
    <property type="match status" value="1"/>
</dbReference>
<dbReference type="PROSITE" id="PS50113">
    <property type="entry name" value="PAC"/>
    <property type="match status" value="2"/>
</dbReference>
<dbReference type="Pfam" id="PF00990">
    <property type="entry name" value="GGDEF"/>
    <property type="match status" value="1"/>
</dbReference>
<feature type="domain" description="GGDEF" evidence="3">
    <location>
        <begin position="625"/>
        <end position="765"/>
    </location>
</feature>
<dbReference type="Gene3D" id="3.30.450.40">
    <property type="match status" value="1"/>
</dbReference>
<dbReference type="NCBIfam" id="TIGR00254">
    <property type="entry name" value="GGDEF"/>
    <property type="match status" value="1"/>
</dbReference>
<dbReference type="Proteomes" id="UP001528672">
    <property type="component" value="Unassembled WGS sequence"/>
</dbReference>
<dbReference type="InterPro" id="IPR000160">
    <property type="entry name" value="GGDEF_dom"/>
</dbReference>
<dbReference type="InterPro" id="IPR043128">
    <property type="entry name" value="Rev_trsase/Diguanyl_cyclase"/>
</dbReference>
<protein>
    <submittedName>
        <fullName evidence="4">PAS domain S-box protein</fullName>
    </submittedName>
</protein>
<dbReference type="InterPro" id="IPR003018">
    <property type="entry name" value="GAF"/>
</dbReference>
<reference evidence="4 5" key="1">
    <citation type="submission" date="2023-02" db="EMBL/GenBank/DDBJ databases">
        <title>Bacterial whole genome sequence for Curvibacter sp. HBC28.</title>
        <authorList>
            <person name="Le V."/>
            <person name="Ko S.-R."/>
            <person name="Ahn C.-Y."/>
            <person name="Oh H.-M."/>
        </authorList>
    </citation>
    <scope>NUCLEOTIDE SEQUENCE [LARGE SCALE GENOMIC DNA]</scope>
    <source>
        <strain evidence="4 5">HBC28</strain>
    </source>
</reference>
<dbReference type="Pfam" id="PF00989">
    <property type="entry name" value="PAS"/>
    <property type="match status" value="2"/>
</dbReference>
<evidence type="ECO:0000313" key="4">
    <source>
        <dbReference type="EMBL" id="MDD0816218.1"/>
    </source>
</evidence>
<dbReference type="PROSITE" id="PS50887">
    <property type="entry name" value="GGDEF"/>
    <property type="match status" value="1"/>
</dbReference>